<evidence type="ECO:0000256" key="4">
    <source>
        <dbReference type="SAM" id="SignalP"/>
    </source>
</evidence>
<feature type="chain" id="PRO_5046576665" description="SMB domain-containing protein" evidence="4">
    <location>
        <begin position="19"/>
        <end position="327"/>
    </location>
</feature>
<evidence type="ECO:0000256" key="1">
    <source>
        <dbReference type="ARBA" id="ARBA00023157"/>
    </source>
</evidence>
<comment type="caution">
    <text evidence="6">The sequence shown here is derived from an EMBL/GenBank/DDBJ whole genome shotgun (WGS) entry which is preliminary data.</text>
</comment>
<dbReference type="InterPro" id="IPR036024">
    <property type="entry name" value="Somatomedin_B-like_dom_sf"/>
</dbReference>
<dbReference type="PROSITE" id="PS00524">
    <property type="entry name" value="SMB_1"/>
    <property type="match status" value="1"/>
</dbReference>
<dbReference type="SUPFAM" id="SSF90188">
    <property type="entry name" value="Somatomedin B domain"/>
    <property type="match status" value="1"/>
</dbReference>
<proteinExistence type="predicted"/>
<gene>
    <name evidence="6" type="ORF">PCOR1329_LOCUS6783</name>
</gene>
<protein>
    <recommendedName>
        <fullName evidence="5">SMB domain-containing protein</fullName>
    </recommendedName>
</protein>
<keyword evidence="3" id="KW-1133">Transmembrane helix</keyword>
<feature type="compositionally biased region" description="Low complexity" evidence="2">
    <location>
        <begin position="257"/>
        <end position="270"/>
    </location>
</feature>
<feature type="transmembrane region" description="Helical" evidence="3">
    <location>
        <begin position="230"/>
        <end position="249"/>
    </location>
</feature>
<evidence type="ECO:0000313" key="6">
    <source>
        <dbReference type="EMBL" id="CAK0797796.1"/>
    </source>
</evidence>
<evidence type="ECO:0000259" key="5">
    <source>
        <dbReference type="PROSITE" id="PS50958"/>
    </source>
</evidence>
<dbReference type="PROSITE" id="PS50958">
    <property type="entry name" value="SMB_2"/>
    <property type="match status" value="1"/>
</dbReference>
<sequence length="327" mass="34441">MAMRSVLALLPLLRAASAAPAAEAPARQQRAAGGDAPGAELGGSCAYYGCSETFRVMWACQCSPGCELQDNCCSDYATTCRAPARALLDDGSAAMALRMDDRAPWKQEGERDGTPAAPQPDAAGGLAAPREATGSLQHDAQQAAPQRSTQLVQLPSQPLTPARPALPPAPSPPPPPPPAEQAPQEPPRQAPQEPEPVERQTQQTTEDLRPRPEPASQLDPPPPKKKPSAWILPLAGAFAAAGTLLLAIAGARQCCRGTAAPRGRPGAVAPLRSPRDNSPLMVSPSRQDPYEEDDIVNSFESQVKEAKQRAKSLTRKSHSPPARPSSR</sequence>
<dbReference type="Pfam" id="PF01033">
    <property type="entry name" value="Somatomedin_B"/>
    <property type="match status" value="1"/>
</dbReference>
<feature type="compositionally biased region" description="Basic residues" evidence="2">
    <location>
        <begin position="309"/>
        <end position="318"/>
    </location>
</feature>
<feature type="compositionally biased region" description="Polar residues" evidence="2">
    <location>
        <begin position="134"/>
        <end position="159"/>
    </location>
</feature>
<evidence type="ECO:0000313" key="7">
    <source>
        <dbReference type="Proteomes" id="UP001189429"/>
    </source>
</evidence>
<feature type="domain" description="SMB" evidence="5">
    <location>
        <begin position="41"/>
        <end position="84"/>
    </location>
</feature>
<dbReference type="InterPro" id="IPR001212">
    <property type="entry name" value="Somatomedin_B_dom"/>
</dbReference>
<reference evidence="6" key="1">
    <citation type="submission" date="2023-10" db="EMBL/GenBank/DDBJ databases">
        <authorList>
            <person name="Chen Y."/>
            <person name="Shah S."/>
            <person name="Dougan E. K."/>
            <person name="Thang M."/>
            <person name="Chan C."/>
        </authorList>
    </citation>
    <scope>NUCLEOTIDE SEQUENCE [LARGE SCALE GENOMIC DNA]</scope>
</reference>
<dbReference type="EMBL" id="CAUYUJ010001825">
    <property type="protein sequence ID" value="CAK0797796.1"/>
    <property type="molecule type" value="Genomic_DNA"/>
</dbReference>
<feature type="signal peptide" evidence="4">
    <location>
        <begin position="1"/>
        <end position="18"/>
    </location>
</feature>
<feature type="region of interest" description="Disordered" evidence="2">
    <location>
        <begin position="257"/>
        <end position="327"/>
    </location>
</feature>
<keyword evidence="1" id="KW-1015">Disulfide bond</keyword>
<evidence type="ECO:0000256" key="3">
    <source>
        <dbReference type="SAM" id="Phobius"/>
    </source>
</evidence>
<name>A0ABN9Q006_9DINO</name>
<evidence type="ECO:0000256" key="2">
    <source>
        <dbReference type="SAM" id="MobiDB-lite"/>
    </source>
</evidence>
<keyword evidence="3" id="KW-0812">Transmembrane</keyword>
<dbReference type="Proteomes" id="UP001189429">
    <property type="component" value="Unassembled WGS sequence"/>
</dbReference>
<organism evidence="6 7">
    <name type="scientific">Prorocentrum cordatum</name>
    <dbReference type="NCBI Taxonomy" id="2364126"/>
    <lineage>
        <taxon>Eukaryota</taxon>
        <taxon>Sar</taxon>
        <taxon>Alveolata</taxon>
        <taxon>Dinophyceae</taxon>
        <taxon>Prorocentrales</taxon>
        <taxon>Prorocentraceae</taxon>
        <taxon>Prorocentrum</taxon>
    </lineage>
</organism>
<accession>A0ABN9Q006</accession>
<keyword evidence="4" id="KW-0732">Signal</keyword>
<keyword evidence="3" id="KW-0472">Membrane</keyword>
<keyword evidence="7" id="KW-1185">Reference proteome</keyword>
<dbReference type="Gene3D" id="4.10.410.20">
    <property type="match status" value="1"/>
</dbReference>
<feature type="region of interest" description="Disordered" evidence="2">
    <location>
        <begin position="105"/>
        <end position="229"/>
    </location>
</feature>
<feature type="compositionally biased region" description="Pro residues" evidence="2">
    <location>
        <begin position="164"/>
        <end position="189"/>
    </location>
</feature>